<feature type="region of interest" description="Disordered" evidence="1">
    <location>
        <begin position="488"/>
        <end position="512"/>
    </location>
</feature>
<dbReference type="EMBL" id="JAPCXC010000051">
    <property type="protein sequence ID" value="KAJ1607981.1"/>
    <property type="molecule type" value="Genomic_DNA"/>
</dbReference>
<gene>
    <name evidence="2" type="ORF">OJ253_2121</name>
</gene>
<evidence type="ECO:0000313" key="2">
    <source>
        <dbReference type="EMBL" id="KAJ1607981.1"/>
    </source>
</evidence>
<organism evidence="2">
    <name type="scientific">Cryptosporidium canis</name>
    <dbReference type="NCBI Taxonomy" id="195482"/>
    <lineage>
        <taxon>Eukaryota</taxon>
        <taxon>Sar</taxon>
        <taxon>Alveolata</taxon>
        <taxon>Apicomplexa</taxon>
        <taxon>Conoidasida</taxon>
        <taxon>Coccidia</taxon>
        <taxon>Eucoccidiorida</taxon>
        <taxon>Eimeriorina</taxon>
        <taxon>Cryptosporidiidae</taxon>
        <taxon>Cryptosporidium</taxon>
    </lineage>
</organism>
<proteinExistence type="predicted"/>
<dbReference type="AlphaFoldDB" id="A0A9D5DM95"/>
<name>A0A9D5DM95_9CRYT</name>
<evidence type="ECO:0000256" key="1">
    <source>
        <dbReference type="SAM" id="MobiDB-lite"/>
    </source>
</evidence>
<comment type="caution">
    <text evidence="2">The sequence shown here is derived from an EMBL/GenBank/DDBJ whole genome shotgun (WGS) entry which is preliminary data.</text>
</comment>
<dbReference type="OrthoDB" id="338276at2759"/>
<feature type="compositionally biased region" description="Low complexity" evidence="1">
    <location>
        <begin position="498"/>
        <end position="512"/>
    </location>
</feature>
<reference evidence="2" key="1">
    <citation type="submission" date="2022-10" db="EMBL/GenBank/DDBJ databases">
        <title>Adaptive evolution leads to modifications in subtelomeric GC content in a zoonotic Cryptosporidium species.</title>
        <authorList>
            <person name="Li J."/>
            <person name="Feng Y."/>
            <person name="Xiao L."/>
        </authorList>
    </citation>
    <scope>NUCLEOTIDE SEQUENCE</scope>
    <source>
        <strain evidence="2">33844</strain>
    </source>
</reference>
<sequence>MKNNGNLSIFVSKYIAFLSFIFFCDSSKILYVNSTVEKDSSNIGSALLLLYDVDNVILKHVGPGKTYINPEIVPLLASMDSLRKSKDSRILLPRIFSHGCGTVAKLSESKLIKPRVIDPNPNLNYSGDSNRFSIQIKGIGDAYLLNEVYFLIKNDQSDNIHFPIDIFKIFFADENELDANIPSIIPFSRILERKSIYFDEIVTKLNGQESIFYKKFIQQAQRTIGGRPFSIDTIISSMDEAQKKAFFKKLLTKISSFPKVWPFDIRSEELPFIKDLVKYRGFIKGKIQFGTTILLLDDLVAHFNFGCVHEHFSEEYKVFIIVVRKFMPNTDIDNLSREFQKSIPVPIGTTPYSPFDIREVNSKVTKLLERLPEETHPDIFYKEIRNEFIYDSPTYPKCGYDISKPSPFYFLIVIECDILYNLIKLFIDDRMAEEVTYLLNISSYIVVITGRKSCEYSFLMVKHLITSGLYQWSNKIIPLHNLKGGSTDDIDESSPSFSQYSKNNKNSNKNQSNQDKHIFMSKLYSRVPRSRTMTLRLDYHGDPSTIQYSDYTCFLNAPPKEMESTVFPSKSTKYRQLLNLQSDSKLSKFFGIPPLGEVKTITLVQKLAFVFNKIEGVLESTIKASSGSSGAGIESDILSVHAMQSDDEYINTIDDRNDPDEDQTLHQVEAPKMGGSLRQPPAPPTIYPQASYSFLSIFYTVVETLKDEFRKDYIFCVGSVN</sequence>
<accession>A0A9D5DM95</accession>
<dbReference type="Proteomes" id="UP001067231">
    <property type="component" value="Unassembled WGS sequence"/>
</dbReference>
<protein>
    <submittedName>
        <fullName evidence="2">Signal peptide-containing protein</fullName>
    </submittedName>
</protein>